<organism evidence="3 4">
    <name type="scientific">Paraglomus brasilianum</name>
    <dbReference type="NCBI Taxonomy" id="144538"/>
    <lineage>
        <taxon>Eukaryota</taxon>
        <taxon>Fungi</taxon>
        <taxon>Fungi incertae sedis</taxon>
        <taxon>Mucoromycota</taxon>
        <taxon>Glomeromycotina</taxon>
        <taxon>Glomeromycetes</taxon>
        <taxon>Paraglomerales</taxon>
        <taxon>Paraglomeraceae</taxon>
        <taxon>Paraglomus</taxon>
    </lineage>
</organism>
<accession>A0A9N9A6B0</accession>
<dbReference type="Proteomes" id="UP000789739">
    <property type="component" value="Unassembled WGS sequence"/>
</dbReference>
<dbReference type="AlphaFoldDB" id="A0A9N9A6B0"/>
<dbReference type="InterPro" id="IPR013919">
    <property type="entry name" value="Pex16"/>
</dbReference>
<dbReference type="EMBL" id="CAJVPI010000315">
    <property type="protein sequence ID" value="CAG8518042.1"/>
    <property type="molecule type" value="Genomic_DNA"/>
</dbReference>
<dbReference type="PANTHER" id="PTHR13299:SF0">
    <property type="entry name" value="PEROXISOMAL MEMBRANE PROTEIN PEX16"/>
    <property type="match status" value="1"/>
</dbReference>
<comment type="caution">
    <text evidence="3">The sequence shown here is derived from an EMBL/GenBank/DDBJ whole genome shotgun (WGS) entry which is preliminary data.</text>
</comment>
<gene>
    <name evidence="3" type="ORF">PBRASI_LOCUS3470</name>
</gene>
<protein>
    <recommendedName>
        <fullName evidence="2">Peroxisomal membrane protein PEX16</fullName>
    </recommendedName>
</protein>
<comment type="subcellular location">
    <subcellularLocation>
        <location evidence="2">Peroxisome membrane</location>
    </subcellularLocation>
</comment>
<evidence type="ECO:0000256" key="2">
    <source>
        <dbReference type="RuleBase" id="RU365003"/>
    </source>
</evidence>
<dbReference type="PANTHER" id="PTHR13299">
    <property type="entry name" value="PEROXISOMAL MEMBRANE PROTEIN PEX16"/>
    <property type="match status" value="1"/>
</dbReference>
<evidence type="ECO:0000256" key="1">
    <source>
        <dbReference type="ARBA" id="ARBA00009505"/>
    </source>
</evidence>
<dbReference type="GO" id="GO:0005778">
    <property type="term" value="C:peroxisomal membrane"/>
    <property type="evidence" value="ECO:0007669"/>
    <property type="project" value="UniProtKB-SubCell"/>
</dbReference>
<dbReference type="Pfam" id="PF08610">
    <property type="entry name" value="Pex16"/>
    <property type="match status" value="1"/>
</dbReference>
<sequence>MELLKKYDSFIVNNAAQISSIESTLRTLTYILPGRFEDAEFASEAPRAATRLPPTKKPVPSQHARYTRYWMRSSKLYQSAAVMLTLLQHTSVLLEMGAQKKWGQDTKWKLIMIAEIVKVVCRIMILRKTSHRSVTEPAIPRREIDPSIFDAEKIAYPLESKGNGTLQSSPITREHYHVNDTWVGQRTGRTRPKLTVALSMSPKDYLVSRTLLVEDVRKPKDLVHRIEGIGKVGEYLHVIRPLIYVLAIRKWGNRAWRPWIISLIIELLSRYIAYYYYTTRIPGGHRWLSTLEKEEQMRRLRQVWYYLLRGPLYEKFTKIYINGFCDAVSTKPLISLLGSILRDYQPLWENIHYYTSS</sequence>
<reference evidence="3" key="1">
    <citation type="submission" date="2021-06" db="EMBL/GenBank/DDBJ databases">
        <authorList>
            <person name="Kallberg Y."/>
            <person name="Tangrot J."/>
            <person name="Rosling A."/>
        </authorList>
    </citation>
    <scope>NUCLEOTIDE SEQUENCE</scope>
    <source>
        <strain evidence="3">BR232B</strain>
    </source>
</reference>
<evidence type="ECO:0000313" key="4">
    <source>
        <dbReference type="Proteomes" id="UP000789739"/>
    </source>
</evidence>
<keyword evidence="2" id="KW-0962">Peroxisome biogenesis</keyword>
<evidence type="ECO:0000313" key="3">
    <source>
        <dbReference type="EMBL" id="CAG8518042.1"/>
    </source>
</evidence>
<keyword evidence="4" id="KW-1185">Reference proteome</keyword>
<proteinExistence type="inferred from homology"/>
<name>A0A9N9A6B0_9GLOM</name>
<keyword evidence="2" id="KW-0576">Peroxisome</keyword>
<dbReference type="OrthoDB" id="2021143at2759"/>
<comment type="similarity">
    <text evidence="1 2">Belongs to the peroxin-16 family.</text>
</comment>
<dbReference type="GO" id="GO:0007031">
    <property type="term" value="P:peroxisome organization"/>
    <property type="evidence" value="ECO:0007669"/>
    <property type="project" value="UniProtKB-KW"/>
</dbReference>